<keyword evidence="3" id="KW-1185">Reference proteome</keyword>
<dbReference type="STRING" id="1122934.SAMN02745691_02090"/>
<feature type="transmembrane region" description="Helical" evidence="1">
    <location>
        <begin position="141"/>
        <end position="162"/>
    </location>
</feature>
<evidence type="ECO:0000313" key="3">
    <source>
        <dbReference type="Proteomes" id="UP000184342"/>
    </source>
</evidence>
<reference evidence="2 3" key="1">
    <citation type="submission" date="2016-11" db="EMBL/GenBank/DDBJ databases">
        <authorList>
            <person name="Jaros S."/>
            <person name="Januszkiewicz K."/>
            <person name="Wedrychowicz H."/>
        </authorList>
    </citation>
    <scope>NUCLEOTIDE SEQUENCE [LARGE SCALE GENOMIC DNA]</scope>
    <source>
        <strain evidence="2 3">DSM 15970</strain>
    </source>
</reference>
<proteinExistence type="predicted"/>
<keyword evidence="1" id="KW-0472">Membrane</keyword>
<organism evidence="2 3">
    <name type="scientific">Parasporobacterium paucivorans DSM 15970</name>
    <dbReference type="NCBI Taxonomy" id="1122934"/>
    <lineage>
        <taxon>Bacteria</taxon>
        <taxon>Bacillati</taxon>
        <taxon>Bacillota</taxon>
        <taxon>Clostridia</taxon>
        <taxon>Lachnospirales</taxon>
        <taxon>Lachnospiraceae</taxon>
        <taxon>Parasporobacterium</taxon>
    </lineage>
</organism>
<feature type="transmembrane region" description="Helical" evidence="1">
    <location>
        <begin position="50"/>
        <end position="70"/>
    </location>
</feature>
<dbReference type="Proteomes" id="UP000184342">
    <property type="component" value="Unassembled WGS sequence"/>
</dbReference>
<gene>
    <name evidence="2" type="ORF">SAMN02745691_02090</name>
</gene>
<dbReference type="RefSeq" id="WP_073994352.1">
    <property type="nucleotide sequence ID" value="NZ_FQYT01000024.1"/>
</dbReference>
<feature type="transmembrane region" description="Helical" evidence="1">
    <location>
        <begin position="12"/>
        <end position="30"/>
    </location>
</feature>
<dbReference type="OrthoDB" id="48209at2"/>
<dbReference type="EMBL" id="FQYT01000024">
    <property type="protein sequence ID" value="SHJ51814.1"/>
    <property type="molecule type" value="Genomic_DNA"/>
</dbReference>
<keyword evidence="1" id="KW-0812">Transmembrane</keyword>
<keyword evidence="1" id="KW-1133">Transmembrane helix</keyword>
<dbReference type="Pfam" id="PF20122">
    <property type="entry name" value="DUF6512"/>
    <property type="match status" value="1"/>
</dbReference>
<protein>
    <submittedName>
        <fullName evidence="2">Uncharacterized protein</fullName>
    </submittedName>
</protein>
<evidence type="ECO:0000256" key="1">
    <source>
        <dbReference type="SAM" id="Phobius"/>
    </source>
</evidence>
<sequence>MKKIPPKTQKWYYLSIPILFFFGSIFHFLYDLSGNSPIIGAISAVNESVWEHQKMVLLPVTSWWVLYFLIKGKKNQINKRNWFTGLAASLGVSILAIPFSFYFYSGAFGVSLIIVDVFILLLAVAAGQCIGIHLYKHSTGLPLYASIILIILIILIFIIFTFNAPHLPWFRDSMTGRYGM</sequence>
<name>A0A1M6JYR2_9FIRM</name>
<evidence type="ECO:0000313" key="2">
    <source>
        <dbReference type="EMBL" id="SHJ51814.1"/>
    </source>
</evidence>
<dbReference type="AlphaFoldDB" id="A0A1M6JYR2"/>
<dbReference type="InterPro" id="IPR045407">
    <property type="entry name" value="DUF6512"/>
</dbReference>
<accession>A0A1M6JYR2</accession>
<feature type="transmembrane region" description="Helical" evidence="1">
    <location>
        <begin position="82"/>
        <end position="104"/>
    </location>
</feature>
<feature type="transmembrane region" description="Helical" evidence="1">
    <location>
        <begin position="110"/>
        <end position="134"/>
    </location>
</feature>